<evidence type="ECO:0000256" key="2">
    <source>
        <dbReference type="PROSITE-ProRule" id="PRU00035"/>
    </source>
</evidence>
<feature type="domain" description="Bromo" evidence="4">
    <location>
        <begin position="46"/>
        <end position="118"/>
    </location>
</feature>
<name>X6NTA1_RETFI</name>
<dbReference type="PANTHER" id="PTHR22880">
    <property type="entry name" value="FALZ-RELATED BROMODOMAIN-CONTAINING PROTEINS"/>
    <property type="match status" value="1"/>
</dbReference>
<dbReference type="OrthoDB" id="21449at2759"/>
<comment type="caution">
    <text evidence="6">The sequence shown here is derived from an EMBL/GenBank/DDBJ whole genome shotgun (WGS) entry which is preliminary data.</text>
</comment>
<evidence type="ECO:0000256" key="1">
    <source>
        <dbReference type="ARBA" id="ARBA00023117"/>
    </source>
</evidence>
<evidence type="ECO:0000256" key="3">
    <source>
        <dbReference type="SAM" id="MobiDB-lite"/>
    </source>
</evidence>
<dbReference type="AlphaFoldDB" id="X6NTA1"/>
<dbReference type="PANTHER" id="PTHR22880:SF225">
    <property type="entry name" value="BROMODOMAIN-CONTAINING PROTEIN BET-1-RELATED"/>
    <property type="match status" value="1"/>
</dbReference>
<dbReference type="PROSITE" id="PS50014">
    <property type="entry name" value="BROMODOMAIN_2"/>
    <property type="match status" value="1"/>
</dbReference>
<dbReference type="GO" id="GO:0000785">
    <property type="term" value="C:chromatin"/>
    <property type="evidence" value="ECO:0007669"/>
    <property type="project" value="TreeGrafter"/>
</dbReference>
<feature type="compositionally biased region" description="Polar residues" evidence="3">
    <location>
        <begin position="276"/>
        <end position="312"/>
    </location>
</feature>
<proteinExistence type="predicted"/>
<dbReference type="InterPro" id="IPR027353">
    <property type="entry name" value="NET_dom"/>
</dbReference>
<evidence type="ECO:0000259" key="4">
    <source>
        <dbReference type="PROSITE" id="PS50014"/>
    </source>
</evidence>
<evidence type="ECO:0000313" key="7">
    <source>
        <dbReference type="Proteomes" id="UP000023152"/>
    </source>
</evidence>
<feature type="compositionally biased region" description="Polar residues" evidence="3">
    <location>
        <begin position="320"/>
        <end position="329"/>
    </location>
</feature>
<keyword evidence="7" id="KW-1185">Reference proteome</keyword>
<feature type="region of interest" description="Disordered" evidence="3">
    <location>
        <begin position="270"/>
        <end position="342"/>
    </location>
</feature>
<dbReference type="OMA" id="LCLRDYH"/>
<dbReference type="InterPro" id="IPR038336">
    <property type="entry name" value="NET_sf"/>
</dbReference>
<dbReference type="Gene3D" id="1.20.920.10">
    <property type="entry name" value="Bromodomain-like"/>
    <property type="match status" value="1"/>
</dbReference>
<feature type="domain" description="NET" evidence="5">
    <location>
        <begin position="182"/>
        <end position="266"/>
    </location>
</feature>
<gene>
    <name evidence="6" type="ORF">RFI_08155</name>
</gene>
<organism evidence="6 7">
    <name type="scientific">Reticulomyxa filosa</name>
    <dbReference type="NCBI Taxonomy" id="46433"/>
    <lineage>
        <taxon>Eukaryota</taxon>
        <taxon>Sar</taxon>
        <taxon>Rhizaria</taxon>
        <taxon>Retaria</taxon>
        <taxon>Foraminifera</taxon>
        <taxon>Monothalamids</taxon>
        <taxon>Reticulomyxidae</taxon>
        <taxon>Reticulomyxa</taxon>
    </lineage>
</organism>
<reference evidence="6 7" key="1">
    <citation type="journal article" date="2013" name="Curr. Biol.">
        <title>The Genome of the Foraminiferan Reticulomyxa filosa.</title>
        <authorList>
            <person name="Glockner G."/>
            <person name="Hulsmann N."/>
            <person name="Schleicher M."/>
            <person name="Noegel A.A."/>
            <person name="Eichinger L."/>
            <person name="Gallinger C."/>
            <person name="Pawlowski J."/>
            <person name="Sierra R."/>
            <person name="Euteneuer U."/>
            <person name="Pillet L."/>
            <person name="Moustafa A."/>
            <person name="Platzer M."/>
            <person name="Groth M."/>
            <person name="Szafranski K."/>
            <person name="Schliwa M."/>
        </authorList>
    </citation>
    <scope>NUCLEOTIDE SEQUENCE [LARGE SCALE GENOMIC DNA]</scope>
</reference>
<dbReference type="Pfam" id="PF00439">
    <property type="entry name" value="Bromodomain"/>
    <property type="match status" value="1"/>
</dbReference>
<evidence type="ECO:0000259" key="5">
    <source>
        <dbReference type="PROSITE" id="PS51525"/>
    </source>
</evidence>
<accession>X6NTA1</accession>
<dbReference type="InterPro" id="IPR001487">
    <property type="entry name" value="Bromodomain"/>
</dbReference>
<protein>
    <recommendedName>
        <fullName evidence="8">Bromodomain containing protein</fullName>
    </recommendedName>
</protein>
<dbReference type="Proteomes" id="UP000023152">
    <property type="component" value="Unassembled WGS sequence"/>
</dbReference>
<dbReference type="SMART" id="SM00297">
    <property type="entry name" value="BROMO"/>
    <property type="match status" value="1"/>
</dbReference>
<dbReference type="Pfam" id="PF17035">
    <property type="entry name" value="BET"/>
    <property type="match status" value="1"/>
</dbReference>
<keyword evidence="1 2" id="KW-0103">Bromodomain</keyword>
<dbReference type="InterPro" id="IPR050935">
    <property type="entry name" value="Bromo_chromatin_reader"/>
</dbReference>
<dbReference type="GO" id="GO:0006338">
    <property type="term" value="P:chromatin remodeling"/>
    <property type="evidence" value="ECO:0007669"/>
    <property type="project" value="TreeGrafter"/>
</dbReference>
<sequence>MDILNKNFFKFVRQMICDISNHQKKMSGVEPADELAQCGEILKDLQSKPEAEPFLEPVDWRALKLPDYPQIIKNPMDLGTIASKLGHSEYKDSYAFAEDVRLVWRNAKRYNTPGSGIYVVAENLAKIFERKFARIKKKIAFYFAYVCNDNNKSHCPRNKRETKKLSSNAWTHTKKKMEINRKLPDKVKGKESTHADRVKFTELIKKINSDQLGKVVEIIDKKCPAALNSLENEEDIEIEVYHIDADTLHQLIDYCTKCVHKLDRNATTPIVDHTRGQSTTEQNINPVDPANNETNITNTEGVETTDTGTANFEKNDNDLLPNTGQPQSNCDDKTIANPSQPN</sequence>
<dbReference type="GO" id="GO:0005634">
    <property type="term" value="C:nucleus"/>
    <property type="evidence" value="ECO:0007669"/>
    <property type="project" value="TreeGrafter"/>
</dbReference>
<dbReference type="EMBL" id="ASPP01006341">
    <property type="protein sequence ID" value="ETO28969.1"/>
    <property type="molecule type" value="Genomic_DNA"/>
</dbReference>
<dbReference type="GO" id="GO:0006355">
    <property type="term" value="P:regulation of DNA-templated transcription"/>
    <property type="evidence" value="ECO:0007669"/>
    <property type="project" value="TreeGrafter"/>
</dbReference>
<dbReference type="Gene3D" id="1.20.1270.220">
    <property type="match status" value="1"/>
</dbReference>
<dbReference type="PROSITE" id="PS51525">
    <property type="entry name" value="NET"/>
    <property type="match status" value="1"/>
</dbReference>
<dbReference type="SUPFAM" id="SSF47370">
    <property type="entry name" value="Bromodomain"/>
    <property type="match status" value="1"/>
</dbReference>
<evidence type="ECO:0008006" key="8">
    <source>
        <dbReference type="Google" id="ProtNLM"/>
    </source>
</evidence>
<dbReference type="PRINTS" id="PR00503">
    <property type="entry name" value="BROMODOMAIN"/>
</dbReference>
<evidence type="ECO:0000313" key="6">
    <source>
        <dbReference type="EMBL" id="ETO28969.1"/>
    </source>
</evidence>
<dbReference type="InterPro" id="IPR036427">
    <property type="entry name" value="Bromodomain-like_sf"/>
</dbReference>